<accession>A0A261Y089</accession>
<sequence length="302" mass="34845">MTFEHRSEHGIKQSLFICLCIVQVLTIIYALHHSGSSSHVGNVFDRQREFRQTTDEIIDAKEDFDHLILPPTTIPPSYTDIKPPNRPRVLQKQVMPLLYYNHSNVDLQKYPIPYPYTRPLCPDTRSYHGTWAWREVPDIRPPKGTDAKEYKGLRANHAFFEPSGCRYHTFTRQDLDRCLAGKRLVFSGDSLIRNQAAELINRYYEPNFRFWGNGQSDGNLTIHTEAGKPIDIQFLWNPDVYSFRPTWVTPGKKSQVDLLVLSMAPWDLGVYNFGVAGFYGNFTRMLRETVASLDNVTTSQLD</sequence>
<keyword evidence="3" id="KW-1185">Reference proteome</keyword>
<reference evidence="2 3" key="1">
    <citation type="journal article" date="2017" name="Mycologia">
        <title>Bifiguratus adelaidae, gen. et sp. nov., a new member of Mucoromycotina in endophytic and soil-dwelling habitats.</title>
        <authorList>
            <person name="Torres-Cruz T.J."/>
            <person name="Billingsley Tobias T.L."/>
            <person name="Almatruk M."/>
            <person name="Hesse C."/>
            <person name="Kuske C.R."/>
            <person name="Desiro A."/>
            <person name="Benucci G.M."/>
            <person name="Bonito G."/>
            <person name="Stajich J.E."/>
            <person name="Dunlap C."/>
            <person name="Arnold A.E."/>
            <person name="Porras-Alfaro A."/>
        </authorList>
    </citation>
    <scope>NUCLEOTIDE SEQUENCE [LARGE SCALE GENOMIC DNA]</scope>
    <source>
        <strain evidence="2 3">AZ0501</strain>
    </source>
</reference>
<keyword evidence="1" id="KW-1133">Transmembrane helix</keyword>
<feature type="transmembrane region" description="Helical" evidence="1">
    <location>
        <begin position="14"/>
        <end position="32"/>
    </location>
</feature>
<protein>
    <submittedName>
        <fullName evidence="2">Uncharacterized protein</fullName>
    </submittedName>
</protein>
<evidence type="ECO:0000256" key="1">
    <source>
        <dbReference type="SAM" id="Phobius"/>
    </source>
</evidence>
<dbReference type="OrthoDB" id="1932925at2759"/>
<organism evidence="2 3">
    <name type="scientific">Bifiguratus adelaidae</name>
    <dbReference type="NCBI Taxonomy" id="1938954"/>
    <lineage>
        <taxon>Eukaryota</taxon>
        <taxon>Fungi</taxon>
        <taxon>Fungi incertae sedis</taxon>
        <taxon>Mucoromycota</taxon>
        <taxon>Mucoromycotina</taxon>
        <taxon>Endogonomycetes</taxon>
        <taxon>Endogonales</taxon>
        <taxon>Endogonales incertae sedis</taxon>
        <taxon>Bifiguratus</taxon>
    </lineage>
</organism>
<comment type="caution">
    <text evidence="2">The sequence shown here is derived from an EMBL/GenBank/DDBJ whole genome shotgun (WGS) entry which is preliminary data.</text>
</comment>
<evidence type="ECO:0000313" key="3">
    <source>
        <dbReference type="Proteomes" id="UP000242875"/>
    </source>
</evidence>
<feature type="non-terminal residue" evidence="2">
    <location>
        <position position="302"/>
    </location>
</feature>
<dbReference type="EMBL" id="MVBO01000058">
    <property type="protein sequence ID" value="OZJ04003.1"/>
    <property type="molecule type" value="Genomic_DNA"/>
</dbReference>
<proteinExistence type="predicted"/>
<dbReference type="AlphaFoldDB" id="A0A261Y089"/>
<dbReference type="Proteomes" id="UP000242875">
    <property type="component" value="Unassembled WGS sequence"/>
</dbReference>
<keyword evidence="1" id="KW-0812">Transmembrane</keyword>
<name>A0A261Y089_9FUNG</name>
<evidence type="ECO:0000313" key="2">
    <source>
        <dbReference type="EMBL" id="OZJ04003.1"/>
    </source>
</evidence>
<gene>
    <name evidence="2" type="ORF">BZG36_03639</name>
</gene>
<keyword evidence="1" id="KW-0472">Membrane</keyword>